<evidence type="ECO:0000313" key="2">
    <source>
        <dbReference type="Proteomes" id="UP000000935"/>
    </source>
</evidence>
<dbReference type="AlphaFoldDB" id="D5E2C0"/>
<dbReference type="KEGG" id="bmq:BMQ_0971"/>
<dbReference type="STRING" id="545693.BMQ_0971"/>
<dbReference type="EMBL" id="CP001983">
    <property type="protein sequence ID" value="ADE68004.1"/>
    <property type="molecule type" value="Genomic_DNA"/>
</dbReference>
<proteinExistence type="predicted"/>
<reference evidence="1 2" key="1">
    <citation type="journal article" date="2011" name="J. Bacteriol.">
        <title>Genome sequences of the biotechnologically important Bacillus megaterium strains QM B1551 and DSM319.</title>
        <authorList>
            <person name="Eppinger M."/>
            <person name="Bunk B."/>
            <person name="Johns M.A."/>
            <person name="Edirisinghe J.N."/>
            <person name="Kutumbaka K.K."/>
            <person name="Koenig S.S."/>
            <person name="Huot Creasy H."/>
            <person name="Rosovitz M.J."/>
            <person name="Riley D.R."/>
            <person name="Daugherty S."/>
            <person name="Martin M."/>
            <person name="Elbourne L.D."/>
            <person name="Paulsen I."/>
            <person name="Biedendieck R."/>
            <person name="Braun C."/>
            <person name="Grayburn S."/>
            <person name="Dhingra S."/>
            <person name="Lukyanchuk V."/>
            <person name="Ball B."/>
            <person name="Ul-Qamar R."/>
            <person name="Seibel J."/>
            <person name="Bremer E."/>
            <person name="Jahn D."/>
            <person name="Ravel J."/>
            <person name="Vary P.S."/>
        </authorList>
    </citation>
    <scope>NUCLEOTIDE SEQUENCE [LARGE SCALE GENOMIC DNA]</scope>
    <source>
        <strain evidence="2">ATCC 12872 / QMB1551</strain>
    </source>
</reference>
<keyword evidence="2" id="KW-1185">Reference proteome</keyword>
<accession>D5E2C0</accession>
<dbReference type="Proteomes" id="UP000000935">
    <property type="component" value="Chromosome"/>
</dbReference>
<dbReference type="HOGENOM" id="CLU_3196194_0_0_9"/>
<gene>
    <name evidence="1" type="ordered locus">BMQ_0971</name>
</gene>
<sequence>MLSFLIILFMDIYLFSNLYYRQALFKIKIVSKSFLDKIIKATLGK</sequence>
<protein>
    <submittedName>
        <fullName evidence="1">Uncharacterized protein</fullName>
    </submittedName>
</protein>
<evidence type="ECO:0000313" key="1">
    <source>
        <dbReference type="EMBL" id="ADE68004.1"/>
    </source>
</evidence>
<name>D5E2C0_PRIM1</name>
<organism evidence="1 2">
    <name type="scientific">Priestia megaterium (strain ATCC 12872 / QMB1551)</name>
    <name type="common">Bacillus megaterium</name>
    <dbReference type="NCBI Taxonomy" id="545693"/>
    <lineage>
        <taxon>Bacteria</taxon>
        <taxon>Bacillati</taxon>
        <taxon>Bacillota</taxon>
        <taxon>Bacilli</taxon>
        <taxon>Bacillales</taxon>
        <taxon>Bacillaceae</taxon>
        <taxon>Priestia</taxon>
    </lineage>
</organism>